<evidence type="ECO:0000313" key="3">
    <source>
        <dbReference type="Proteomes" id="UP000026962"/>
    </source>
</evidence>
<feature type="region of interest" description="Disordered" evidence="1">
    <location>
        <begin position="48"/>
        <end position="81"/>
    </location>
</feature>
<name>A0A0E0LB05_ORYPU</name>
<dbReference type="AlphaFoldDB" id="A0A0E0LB05"/>
<dbReference type="Proteomes" id="UP000026962">
    <property type="component" value="Chromosome 6"/>
</dbReference>
<keyword evidence="3" id="KW-1185">Reference proteome</keyword>
<dbReference type="Gramene" id="OPUNC06G12030.1">
    <property type="protein sequence ID" value="OPUNC06G12030.1"/>
    <property type="gene ID" value="OPUNC06G12030"/>
</dbReference>
<evidence type="ECO:0000313" key="2">
    <source>
        <dbReference type="EnsemblPlants" id="OPUNC06G12030.1"/>
    </source>
</evidence>
<feature type="compositionally biased region" description="Basic and acidic residues" evidence="1">
    <location>
        <begin position="71"/>
        <end position="81"/>
    </location>
</feature>
<dbReference type="HOGENOM" id="CLU_2577997_0_0_1"/>
<protein>
    <submittedName>
        <fullName evidence="2">Uncharacterized protein</fullName>
    </submittedName>
</protein>
<reference evidence="2" key="2">
    <citation type="submission" date="2018-05" db="EMBL/GenBank/DDBJ databases">
        <title>OpunRS2 (Oryza punctata Reference Sequence Version 2).</title>
        <authorList>
            <person name="Zhang J."/>
            <person name="Kudrna D."/>
            <person name="Lee S."/>
            <person name="Talag J."/>
            <person name="Welchert J."/>
            <person name="Wing R.A."/>
        </authorList>
    </citation>
    <scope>NUCLEOTIDE SEQUENCE [LARGE SCALE GENOMIC DNA]</scope>
</reference>
<proteinExistence type="predicted"/>
<organism evidence="2">
    <name type="scientific">Oryza punctata</name>
    <name type="common">Red rice</name>
    <dbReference type="NCBI Taxonomy" id="4537"/>
    <lineage>
        <taxon>Eukaryota</taxon>
        <taxon>Viridiplantae</taxon>
        <taxon>Streptophyta</taxon>
        <taxon>Embryophyta</taxon>
        <taxon>Tracheophyta</taxon>
        <taxon>Spermatophyta</taxon>
        <taxon>Magnoliopsida</taxon>
        <taxon>Liliopsida</taxon>
        <taxon>Poales</taxon>
        <taxon>Poaceae</taxon>
        <taxon>BOP clade</taxon>
        <taxon>Oryzoideae</taxon>
        <taxon>Oryzeae</taxon>
        <taxon>Oryzinae</taxon>
        <taxon>Oryza</taxon>
    </lineage>
</organism>
<evidence type="ECO:0000256" key="1">
    <source>
        <dbReference type="SAM" id="MobiDB-lite"/>
    </source>
</evidence>
<sequence length="81" mass="8247">MISQIVDDNTVSVAGARAARAVAIAAATAIGSGKGFWLLPSSPQPLTNYGPAGNKVAASPSQRSGRSDVAIVKEEGDEKHE</sequence>
<reference evidence="2" key="1">
    <citation type="submission" date="2015-04" db="UniProtKB">
        <authorList>
            <consortium name="EnsemblPlants"/>
        </authorList>
    </citation>
    <scope>IDENTIFICATION</scope>
</reference>
<dbReference type="EnsemblPlants" id="OPUNC06G12030.1">
    <property type="protein sequence ID" value="OPUNC06G12030.1"/>
    <property type="gene ID" value="OPUNC06G12030"/>
</dbReference>
<accession>A0A0E0LB05</accession>